<evidence type="ECO:0000256" key="1">
    <source>
        <dbReference type="SAM" id="MobiDB-lite"/>
    </source>
</evidence>
<feature type="compositionally biased region" description="Basic and acidic residues" evidence="1">
    <location>
        <begin position="421"/>
        <end position="442"/>
    </location>
</feature>
<proteinExistence type="predicted"/>
<dbReference type="Proteomes" id="UP000023152">
    <property type="component" value="Unassembled WGS sequence"/>
</dbReference>
<sequence length="464" mass="53846">MSFMPSKVCFKLLLATNNFRRKRRRYTFTSQKEKQKTKKIIIYIYNNVRGQCNVKIKYDPKYYHIAGLEARSREALEKVRQQELEQLGKKNLKNKNEVTTYNYSLFLLDKQQAAAYANKVRLLNKLKTEKQRKSEQVKDQSDVQRSKSQNPIRFANVFDVFFSFPDFVLSTYTYACKKKKKKIKIYIFWKRANKHIKTKASKQKEKESVGLWMASMDKQINEIRKATHKAKTVHNKKRKLHDTTAEIIRDKQQSTHLSAKKGQVMQSKTKTKHPATEHKTDQSKIKVTEEEMIKRQQSYQAALLGCETTMAMDNTNQDLASNSNKNKAIPIPAWSTRTINESSTQVKDVTLEHTIDDNKIVDRSLTDNNGDPDPKLLQEIYHRVVVNKLKLPSEANVPIINSQSQNNETDNCHNSATTRVQETEASDHEKRDATKTETEMKSKTSMLQRAGLIKKKKAKQLPNL</sequence>
<feature type="compositionally biased region" description="Basic residues" evidence="1">
    <location>
        <begin position="452"/>
        <end position="464"/>
    </location>
</feature>
<name>X6PCK1_RETFI</name>
<feature type="compositionally biased region" description="Basic and acidic residues" evidence="1">
    <location>
        <begin position="274"/>
        <end position="283"/>
    </location>
</feature>
<evidence type="ECO:0000313" key="2">
    <source>
        <dbReference type="EMBL" id="ETO35833.1"/>
    </source>
</evidence>
<feature type="region of interest" description="Disordered" evidence="1">
    <location>
        <begin position="401"/>
        <end position="464"/>
    </location>
</feature>
<evidence type="ECO:0000313" key="3">
    <source>
        <dbReference type="Proteomes" id="UP000023152"/>
    </source>
</evidence>
<comment type="caution">
    <text evidence="2">The sequence shown here is derived from an EMBL/GenBank/DDBJ whole genome shotgun (WGS) entry which is preliminary data.</text>
</comment>
<feature type="region of interest" description="Disordered" evidence="1">
    <location>
        <begin position="249"/>
        <end position="283"/>
    </location>
</feature>
<protein>
    <submittedName>
        <fullName evidence="2">Uncharacterized protein</fullName>
    </submittedName>
</protein>
<dbReference type="AlphaFoldDB" id="X6PCK1"/>
<accession>X6PCK1</accession>
<dbReference type="EMBL" id="ASPP01001240">
    <property type="protein sequence ID" value="ETO35833.1"/>
    <property type="molecule type" value="Genomic_DNA"/>
</dbReference>
<gene>
    <name evidence="2" type="ORF">RFI_01233</name>
</gene>
<feature type="compositionally biased region" description="Polar residues" evidence="1">
    <location>
        <begin position="401"/>
        <end position="420"/>
    </location>
</feature>
<organism evidence="2 3">
    <name type="scientific">Reticulomyxa filosa</name>
    <dbReference type="NCBI Taxonomy" id="46433"/>
    <lineage>
        <taxon>Eukaryota</taxon>
        <taxon>Sar</taxon>
        <taxon>Rhizaria</taxon>
        <taxon>Retaria</taxon>
        <taxon>Foraminifera</taxon>
        <taxon>Monothalamids</taxon>
        <taxon>Reticulomyxidae</taxon>
        <taxon>Reticulomyxa</taxon>
    </lineage>
</organism>
<reference evidence="2 3" key="1">
    <citation type="journal article" date="2013" name="Curr. Biol.">
        <title>The Genome of the Foraminiferan Reticulomyxa filosa.</title>
        <authorList>
            <person name="Glockner G."/>
            <person name="Hulsmann N."/>
            <person name="Schleicher M."/>
            <person name="Noegel A.A."/>
            <person name="Eichinger L."/>
            <person name="Gallinger C."/>
            <person name="Pawlowski J."/>
            <person name="Sierra R."/>
            <person name="Euteneuer U."/>
            <person name="Pillet L."/>
            <person name="Moustafa A."/>
            <person name="Platzer M."/>
            <person name="Groth M."/>
            <person name="Szafranski K."/>
            <person name="Schliwa M."/>
        </authorList>
    </citation>
    <scope>NUCLEOTIDE SEQUENCE [LARGE SCALE GENOMIC DNA]</scope>
</reference>
<keyword evidence="3" id="KW-1185">Reference proteome</keyword>